<dbReference type="Proteomes" id="UP001159428">
    <property type="component" value="Unassembled WGS sequence"/>
</dbReference>
<feature type="signal peptide" evidence="2">
    <location>
        <begin position="1"/>
        <end position="19"/>
    </location>
</feature>
<evidence type="ECO:0000256" key="1">
    <source>
        <dbReference type="SAM" id="MobiDB-lite"/>
    </source>
</evidence>
<accession>A0AAU9WD02</accession>
<keyword evidence="2" id="KW-0732">Signal</keyword>
<evidence type="ECO:0000313" key="4">
    <source>
        <dbReference type="EMBL" id="CAH3107754.1"/>
    </source>
</evidence>
<organism evidence="4 5">
    <name type="scientific">Pocillopora meandrina</name>
    <dbReference type="NCBI Taxonomy" id="46732"/>
    <lineage>
        <taxon>Eukaryota</taxon>
        <taxon>Metazoa</taxon>
        <taxon>Cnidaria</taxon>
        <taxon>Anthozoa</taxon>
        <taxon>Hexacorallia</taxon>
        <taxon>Scleractinia</taxon>
        <taxon>Astrocoeniina</taxon>
        <taxon>Pocilloporidae</taxon>
        <taxon>Pocillopora</taxon>
    </lineage>
</organism>
<sequence>MSCSFLNIVLSILESECSSAVCNEEQKSDMLHAVKQARNNIMSWKAHQLRSVHQDQAKCSVLAKMKSKCDVLLVQDWAMKFMPRKFREPQSDWFAKRGLPWHITVAIRKSEEGEQFESQTFVHVFQNCLQDSAVVVSIMQDFLVSLKKEMPELERAFYKQDNAGCYHSGYTIVSAKFAGDIAGVGVERNDFSDPQGGKGICDRQAATIKGDIGRYVNEGNDVTTAIQLKTAIESGPGSCAKASYVTFNPSSTRHVKWDGISLLNNFKYEENGIREWRAFNVGPGKLLPWSQFEGVLQVPETLEVVDPPSQKLSTKPSFKKVRHRHVNKKSASDPNAASDANSREQEDDDDGENVQASPLFPCPEEGCIKAYSRFVSLQAHLDTGKHKRLPEQETLYDEAKRGYASKLMDEGSRIFTVQLHCEEQNSQCFSPLTMGWALKTITKKTRFTQKQNEFLKQQFEIGEQSGRKADPNEVSKMMRSSRDELGARRFLPEEVLTGQQITGFFSRLAAKKRLPPSTVNREESDEETTREDDRASQEQVIQSEICAQVTREVSLQHPIVSSSGYNICELMRMGKKKLMSLSVDMLRSICDELGVDVSDITQRRKNPFISRLSKLVGECGCTS</sequence>
<protein>
    <recommendedName>
        <fullName evidence="3">C2H2-type domain-containing protein</fullName>
    </recommendedName>
</protein>
<evidence type="ECO:0000256" key="2">
    <source>
        <dbReference type="SAM" id="SignalP"/>
    </source>
</evidence>
<proteinExistence type="predicted"/>
<gene>
    <name evidence="4" type="ORF">PMEA_00003106</name>
</gene>
<dbReference type="InterPro" id="IPR013087">
    <property type="entry name" value="Znf_C2H2_type"/>
</dbReference>
<comment type="caution">
    <text evidence="4">The sequence shown here is derived from an EMBL/GenBank/DDBJ whole genome shotgun (WGS) entry which is preliminary data.</text>
</comment>
<feature type="region of interest" description="Disordered" evidence="1">
    <location>
        <begin position="305"/>
        <end position="357"/>
    </location>
</feature>
<dbReference type="AlphaFoldDB" id="A0AAU9WD02"/>
<dbReference type="PANTHER" id="PTHR33845:SF1">
    <property type="entry name" value="C2H2-TYPE DOMAIN-CONTAINING PROTEIN"/>
    <property type="match status" value="1"/>
</dbReference>
<feature type="domain" description="C2H2-type" evidence="3">
    <location>
        <begin position="362"/>
        <end position="386"/>
    </location>
</feature>
<dbReference type="EMBL" id="CALNXJ010000011">
    <property type="protein sequence ID" value="CAH3107754.1"/>
    <property type="molecule type" value="Genomic_DNA"/>
</dbReference>
<dbReference type="PANTHER" id="PTHR33845">
    <property type="entry name" value="C2H2-TYPE DOMAIN-CONTAINING PROTEIN"/>
    <property type="match status" value="1"/>
</dbReference>
<dbReference type="PROSITE" id="PS00028">
    <property type="entry name" value="ZINC_FINGER_C2H2_1"/>
    <property type="match status" value="1"/>
</dbReference>
<evidence type="ECO:0000259" key="3">
    <source>
        <dbReference type="PROSITE" id="PS00028"/>
    </source>
</evidence>
<feature type="compositionally biased region" description="Basic residues" evidence="1">
    <location>
        <begin position="317"/>
        <end position="328"/>
    </location>
</feature>
<keyword evidence="5" id="KW-1185">Reference proteome</keyword>
<reference evidence="4 5" key="1">
    <citation type="submission" date="2022-05" db="EMBL/GenBank/DDBJ databases">
        <authorList>
            <consortium name="Genoscope - CEA"/>
            <person name="William W."/>
        </authorList>
    </citation>
    <scope>NUCLEOTIDE SEQUENCE [LARGE SCALE GENOMIC DNA]</scope>
</reference>
<feature type="region of interest" description="Disordered" evidence="1">
    <location>
        <begin position="515"/>
        <end position="538"/>
    </location>
</feature>
<name>A0AAU9WD02_9CNID</name>
<evidence type="ECO:0000313" key="5">
    <source>
        <dbReference type="Proteomes" id="UP001159428"/>
    </source>
</evidence>
<feature type="chain" id="PRO_5043560982" description="C2H2-type domain-containing protein" evidence="2">
    <location>
        <begin position="20"/>
        <end position="623"/>
    </location>
</feature>